<comment type="catalytic activity">
    <reaction evidence="1">
        <text>ATP + protein L-histidine = ADP + protein N-phospho-L-histidine.</text>
        <dbReference type="EC" id="2.7.13.3"/>
    </reaction>
</comment>
<feature type="compositionally biased region" description="Basic and acidic residues" evidence="8">
    <location>
        <begin position="1"/>
        <end position="19"/>
    </location>
</feature>
<dbReference type="InterPro" id="IPR036097">
    <property type="entry name" value="HisK_dim/P_sf"/>
</dbReference>
<keyword evidence="4" id="KW-0597">Phosphoprotein</keyword>
<evidence type="ECO:0000256" key="4">
    <source>
        <dbReference type="ARBA" id="ARBA00022553"/>
    </source>
</evidence>
<dbReference type="CDD" id="cd00130">
    <property type="entry name" value="PAS"/>
    <property type="match status" value="1"/>
</dbReference>
<dbReference type="InterPro" id="IPR003594">
    <property type="entry name" value="HATPase_dom"/>
</dbReference>
<dbReference type="Gene3D" id="1.10.287.130">
    <property type="match status" value="1"/>
</dbReference>
<dbReference type="InterPro" id="IPR016132">
    <property type="entry name" value="Phyto_chromo_attachment"/>
</dbReference>
<evidence type="ECO:0000256" key="1">
    <source>
        <dbReference type="ARBA" id="ARBA00000085"/>
    </source>
</evidence>
<dbReference type="InterPro" id="IPR036890">
    <property type="entry name" value="HATPase_C_sf"/>
</dbReference>
<dbReference type="eggNOG" id="COG4191">
    <property type="taxonomic scope" value="Bacteria"/>
</dbReference>
<dbReference type="EMBL" id="CP003630">
    <property type="protein sequence ID" value="AFZ18210.1"/>
    <property type="molecule type" value="Genomic_DNA"/>
</dbReference>
<dbReference type="InterPro" id="IPR035965">
    <property type="entry name" value="PAS-like_dom_sf"/>
</dbReference>
<gene>
    <name evidence="12" type="ORF">Mic7113_2408</name>
</gene>
<dbReference type="Pfam" id="PF02518">
    <property type="entry name" value="HATPase_c"/>
    <property type="match status" value="1"/>
</dbReference>
<keyword evidence="13" id="KW-1185">Reference proteome</keyword>
<dbReference type="SMART" id="SM00065">
    <property type="entry name" value="GAF"/>
    <property type="match status" value="3"/>
</dbReference>
<dbReference type="PANTHER" id="PTHR43065:SF50">
    <property type="entry name" value="HISTIDINE KINASE"/>
    <property type="match status" value="1"/>
</dbReference>
<dbReference type="Gene3D" id="3.30.450.20">
    <property type="entry name" value="PAS domain"/>
    <property type="match status" value="1"/>
</dbReference>
<dbReference type="SMART" id="SM00387">
    <property type="entry name" value="HATPase_c"/>
    <property type="match status" value="1"/>
</dbReference>
<name>K9WCT7_9CYAN</name>
<evidence type="ECO:0000256" key="8">
    <source>
        <dbReference type="SAM" id="MobiDB-lite"/>
    </source>
</evidence>
<dbReference type="SUPFAM" id="SSF55785">
    <property type="entry name" value="PYP-like sensor domain (PAS domain)"/>
    <property type="match status" value="1"/>
</dbReference>
<evidence type="ECO:0000256" key="5">
    <source>
        <dbReference type="ARBA" id="ARBA00022777"/>
    </source>
</evidence>
<comment type="similarity">
    <text evidence="2">In the N-terminal section; belongs to the phytochrome family.</text>
</comment>
<dbReference type="SUPFAM" id="SSF55874">
    <property type="entry name" value="ATPase domain of HSP90 chaperone/DNA topoisomerase II/histidine kinase"/>
    <property type="match status" value="1"/>
</dbReference>
<evidence type="ECO:0000256" key="3">
    <source>
        <dbReference type="ARBA" id="ARBA00012438"/>
    </source>
</evidence>
<dbReference type="PROSITE" id="PS50046">
    <property type="entry name" value="PHYTOCHROME_2"/>
    <property type="match status" value="2"/>
</dbReference>
<dbReference type="EC" id="2.7.13.3" evidence="3"/>
<accession>K9WCT7</accession>
<feature type="coiled-coil region" evidence="7">
    <location>
        <begin position="738"/>
        <end position="775"/>
    </location>
</feature>
<dbReference type="InterPro" id="IPR004358">
    <property type="entry name" value="Sig_transdc_His_kin-like_C"/>
</dbReference>
<dbReference type="HOGENOM" id="CLU_000445_114_39_3"/>
<dbReference type="InterPro" id="IPR000014">
    <property type="entry name" value="PAS"/>
</dbReference>
<dbReference type="PANTHER" id="PTHR43065">
    <property type="entry name" value="SENSOR HISTIDINE KINASE"/>
    <property type="match status" value="1"/>
</dbReference>
<dbReference type="NCBIfam" id="TIGR00229">
    <property type="entry name" value="sensory_box"/>
    <property type="match status" value="1"/>
</dbReference>
<dbReference type="eggNOG" id="COG2203">
    <property type="taxonomic scope" value="Bacteria"/>
</dbReference>
<dbReference type="Gene3D" id="3.30.450.40">
    <property type="match status" value="3"/>
</dbReference>
<evidence type="ECO:0000313" key="13">
    <source>
        <dbReference type="Proteomes" id="UP000010471"/>
    </source>
</evidence>
<organism evidence="12 13">
    <name type="scientific">Allocoleopsis franciscana PCC 7113</name>
    <dbReference type="NCBI Taxonomy" id="1173027"/>
    <lineage>
        <taxon>Bacteria</taxon>
        <taxon>Bacillati</taxon>
        <taxon>Cyanobacteriota</taxon>
        <taxon>Cyanophyceae</taxon>
        <taxon>Coleofasciculales</taxon>
        <taxon>Coleofasciculaceae</taxon>
        <taxon>Allocoleopsis</taxon>
        <taxon>Allocoleopsis franciscana</taxon>
    </lineage>
</organism>
<feature type="domain" description="Phytochrome chromophore attachment site" evidence="9">
    <location>
        <begin position="213"/>
        <end position="349"/>
    </location>
</feature>
<proteinExistence type="inferred from homology"/>
<evidence type="ECO:0000259" key="9">
    <source>
        <dbReference type="PROSITE" id="PS50046"/>
    </source>
</evidence>
<evidence type="ECO:0000256" key="7">
    <source>
        <dbReference type="SAM" id="Coils"/>
    </source>
</evidence>
<sequence>MNVDHLSKWHESPQNHADLRPIQPMTSTQKSDQTEDFQILNLKRVDLEGILTVYDSLPCIGFAINSAKIMLAVSQFAADYLGYEVIELAQQPIGDIFYGQDEAICQAQLTAIQQPPHQLTQWETRLVRKNGSVMWVRAKASLVPNTETDPIITLICEDITEYKQAQEIRRQSQMLCKASLEESCQHSEEALRQQFLWEQLLGAIAQRIHQSLNLDEILNTTVDEVRQVLACDRVIIFRLHPDGSGVIVVESVDSGWRPISGISINDHHFAQAYIKLYKQGRVQAVEDIYTADLTPCHRDLLAQLQVRANLVVPIVHEEQLWGLLVAQQCSKPRMWKSLEIDLLSSLATQAAIAIQQSELYQQAQTEIAQRQQAEASLQQQFQRERLVSAISGRIRQSLNLEEILNATAAEVRQVLQTDRVVIFQFEPDWSGNVVVESVASSCFSILGRNIYDPCFKQSYIVPYQQGRVKAIEDIYNANIDPCHINLLTQLQVRANLVVPILQSEQTLQNQTFPYPEGDRGEPSSQNRLWGLLIAHHCTEPRTWGQWEMDLLTSLASQVAIAIQQSQLYEQAQYQRQREQALNQLTQAVRRSLDLQTIFSTATCEIEKLLEVDCAQIVQYLPEQKLWVSVAESCKGVCTSACQSLEISDQNNPIADRLKRLEVVRIDDTHLWQDEVYNACIQGLPGSWLLVPLHFGDSMWGALALVMNTESYHWQDSQVELICKVADQLAIALQQAELYKQSCTAMAQAQSQAQQLEQTLIELRKTQAQLVQSEKMSSLGQLVAGVAHEINNPVSFIYGNLMHATDYTQDILGLVQLYQQYYPHPMPEIEGEIAAIDLDFLLEDLPKLLSSMKVGAERICEIVAALRNFSRFAEAEMKPVDLHDGVDSTLMILQNRLKASGGHPEIKVIKEYGNLPLVECYAGQLNQVFMNLLSNAIDAIDEQNQTLTPEQINANPSYIRVCTELCNDNEVAIHIADNGPGISEEVKARLFDPFFTTKPVGTGTGLGLSISYQIVVEKHGGKLHFYSQLGQGTEFVIQIPIQQTLKKP</sequence>
<keyword evidence="7" id="KW-0175">Coiled coil</keyword>
<dbReference type="SUPFAM" id="SSF55781">
    <property type="entry name" value="GAF domain-like"/>
    <property type="match status" value="3"/>
</dbReference>
<dbReference type="Pfam" id="PF13426">
    <property type="entry name" value="PAS_9"/>
    <property type="match status" value="1"/>
</dbReference>
<feature type="domain" description="Histidine kinase" evidence="10">
    <location>
        <begin position="784"/>
        <end position="1042"/>
    </location>
</feature>
<dbReference type="KEGG" id="mic:Mic7113_2408"/>
<keyword evidence="6" id="KW-0902">Two-component regulatory system</keyword>
<evidence type="ECO:0000256" key="6">
    <source>
        <dbReference type="ARBA" id="ARBA00023012"/>
    </source>
</evidence>
<dbReference type="InterPro" id="IPR003661">
    <property type="entry name" value="HisK_dim/P_dom"/>
</dbReference>
<evidence type="ECO:0000313" key="12">
    <source>
        <dbReference type="EMBL" id="AFZ18210.1"/>
    </source>
</evidence>
<evidence type="ECO:0000259" key="10">
    <source>
        <dbReference type="PROSITE" id="PS50109"/>
    </source>
</evidence>
<evidence type="ECO:0000259" key="11">
    <source>
        <dbReference type="PROSITE" id="PS50113"/>
    </source>
</evidence>
<evidence type="ECO:0000256" key="2">
    <source>
        <dbReference type="ARBA" id="ARBA00006402"/>
    </source>
</evidence>
<reference evidence="12 13" key="1">
    <citation type="submission" date="2012-06" db="EMBL/GenBank/DDBJ databases">
        <title>Finished chromosome of genome of Microcoleus sp. PCC 7113.</title>
        <authorList>
            <consortium name="US DOE Joint Genome Institute"/>
            <person name="Gugger M."/>
            <person name="Coursin T."/>
            <person name="Rippka R."/>
            <person name="Tandeau De Marsac N."/>
            <person name="Huntemann M."/>
            <person name="Wei C.-L."/>
            <person name="Han J."/>
            <person name="Detter J.C."/>
            <person name="Han C."/>
            <person name="Tapia R."/>
            <person name="Chen A."/>
            <person name="Kyrpides N."/>
            <person name="Mavromatis K."/>
            <person name="Markowitz V."/>
            <person name="Szeto E."/>
            <person name="Ivanova N."/>
            <person name="Pagani I."/>
            <person name="Pati A."/>
            <person name="Goodwin L."/>
            <person name="Nordberg H.P."/>
            <person name="Cantor M.N."/>
            <person name="Hua S.X."/>
            <person name="Woyke T."/>
            <person name="Kerfeld C.A."/>
        </authorList>
    </citation>
    <scope>NUCLEOTIDE SEQUENCE [LARGE SCALE GENOMIC DNA]</scope>
    <source>
        <strain evidence="12 13">PCC 7113</strain>
    </source>
</reference>
<feature type="domain" description="PAC" evidence="11">
    <location>
        <begin position="120"/>
        <end position="171"/>
    </location>
</feature>
<dbReference type="PRINTS" id="PR00344">
    <property type="entry name" value="BCTRLSENSOR"/>
</dbReference>
<dbReference type="Pfam" id="PF01590">
    <property type="entry name" value="GAF"/>
    <property type="match status" value="3"/>
</dbReference>
<dbReference type="GO" id="GO:0000155">
    <property type="term" value="F:phosphorelay sensor kinase activity"/>
    <property type="evidence" value="ECO:0007669"/>
    <property type="project" value="InterPro"/>
</dbReference>
<dbReference type="InterPro" id="IPR001610">
    <property type="entry name" value="PAC"/>
</dbReference>
<keyword evidence="5" id="KW-0808">Transferase</keyword>
<dbReference type="SMART" id="SM00086">
    <property type="entry name" value="PAC"/>
    <property type="match status" value="1"/>
</dbReference>
<dbReference type="InterPro" id="IPR005467">
    <property type="entry name" value="His_kinase_dom"/>
</dbReference>
<dbReference type="PROSITE" id="PS50109">
    <property type="entry name" value="HIS_KIN"/>
    <property type="match status" value="1"/>
</dbReference>
<dbReference type="CDD" id="cd00082">
    <property type="entry name" value="HisKA"/>
    <property type="match status" value="1"/>
</dbReference>
<dbReference type="SUPFAM" id="SSF47384">
    <property type="entry name" value="Homodimeric domain of signal transducing histidine kinase"/>
    <property type="match status" value="1"/>
</dbReference>
<dbReference type="InterPro" id="IPR000700">
    <property type="entry name" value="PAS-assoc_C"/>
</dbReference>
<dbReference type="AlphaFoldDB" id="K9WCT7"/>
<feature type="domain" description="Phytochrome chromophore attachment site" evidence="9">
    <location>
        <begin position="399"/>
        <end position="557"/>
    </location>
</feature>
<dbReference type="STRING" id="1173027.Mic7113_2408"/>
<dbReference type="InterPro" id="IPR003018">
    <property type="entry name" value="GAF"/>
</dbReference>
<dbReference type="Proteomes" id="UP000010471">
    <property type="component" value="Chromosome"/>
</dbReference>
<keyword evidence="5" id="KW-0418">Kinase</keyword>
<protein>
    <recommendedName>
        <fullName evidence="3">histidine kinase</fullName>
        <ecNumber evidence="3">2.7.13.3</ecNumber>
    </recommendedName>
</protein>
<dbReference type="Gene3D" id="3.30.565.10">
    <property type="entry name" value="Histidine kinase-like ATPase, C-terminal domain"/>
    <property type="match status" value="1"/>
</dbReference>
<dbReference type="PROSITE" id="PS50113">
    <property type="entry name" value="PAC"/>
    <property type="match status" value="1"/>
</dbReference>
<feature type="region of interest" description="Disordered" evidence="8">
    <location>
        <begin position="1"/>
        <end position="32"/>
    </location>
</feature>
<dbReference type="InterPro" id="IPR029016">
    <property type="entry name" value="GAF-like_dom_sf"/>
</dbReference>
<dbReference type="RefSeq" id="WP_015182359.1">
    <property type="nucleotide sequence ID" value="NC_019738.1"/>
</dbReference>